<dbReference type="EMBL" id="DS469547">
    <property type="protein sequence ID" value="EDO44176.1"/>
    <property type="molecule type" value="Genomic_DNA"/>
</dbReference>
<dbReference type="InParanoid" id="A7RWJ0"/>
<keyword evidence="10" id="KW-1185">Reference proteome</keyword>
<keyword evidence="2" id="KW-0677">Repeat</keyword>
<dbReference type="Gene3D" id="3.10.50.40">
    <property type="match status" value="1"/>
</dbReference>
<name>A7RWJ0_NEMVE</name>
<reference evidence="9 10" key="1">
    <citation type="journal article" date="2007" name="Science">
        <title>Sea anemone genome reveals ancestral eumetazoan gene repertoire and genomic organization.</title>
        <authorList>
            <person name="Putnam N.H."/>
            <person name="Srivastava M."/>
            <person name="Hellsten U."/>
            <person name="Dirks B."/>
            <person name="Chapman J."/>
            <person name="Salamov A."/>
            <person name="Terry A."/>
            <person name="Shapiro H."/>
            <person name="Lindquist E."/>
            <person name="Kapitonov V.V."/>
            <person name="Jurka J."/>
            <person name="Genikhovich G."/>
            <person name="Grigoriev I.V."/>
            <person name="Lucas S.M."/>
            <person name="Steele R.E."/>
            <person name="Finnerty J.R."/>
            <person name="Technau U."/>
            <person name="Martindale M.Q."/>
            <person name="Rokhsar D.S."/>
        </authorList>
    </citation>
    <scope>NUCLEOTIDE SEQUENCE [LARGE SCALE GENOMIC DNA]</scope>
    <source>
        <strain evidence="10">CH2 X CH6</strain>
    </source>
</reference>
<dbReference type="InterPro" id="IPR046357">
    <property type="entry name" value="PPIase_dom_sf"/>
</dbReference>
<keyword evidence="3 5" id="KW-0802">TPR repeat</keyword>
<evidence type="ECO:0000256" key="6">
    <source>
        <dbReference type="SAM" id="Coils"/>
    </source>
</evidence>
<dbReference type="SUPFAM" id="SSF54534">
    <property type="entry name" value="FKBP-like"/>
    <property type="match status" value="1"/>
</dbReference>
<keyword evidence="4" id="KW-0413">Isomerase</keyword>
<dbReference type="SMART" id="SM00028">
    <property type="entry name" value="TPR"/>
    <property type="match status" value="2"/>
</dbReference>
<evidence type="ECO:0000313" key="9">
    <source>
        <dbReference type="EMBL" id="EDO44176.1"/>
    </source>
</evidence>
<comment type="catalytic activity">
    <reaction evidence="4">
        <text>[protein]-peptidylproline (omega=180) = [protein]-peptidylproline (omega=0)</text>
        <dbReference type="Rhea" id="RHEA:16237"/>
        <dbReference type="Rhea" id="RHEA-COMP:10747"/>
        <dbReference type="Rhea" id="RHEA-COMP:10748"/>
        <dbReference type="ChEBI" id="CHEBI:83833"/>
        <dbReference type="ChEBI" id="CHEBI:83834"/>
        <dbReference type="EC" id="5.2.1.8"/>
    </reaction>
</comment>
<dbReference type="OMA" id="CHRMFTP"/>
<organism evidence="9 10">
    <name type="scientific">Nematostella vectensis</name>
    <name type="common">Starlet sea anemone</name>
    <dbReference type="NCBI Taxonomy" id="45351"/>
    <lineage>
        <taxon>Eukaryota</taxon>
        <taxon>Metazoa</taxon>
        <taxon>Cnidaria</taxon>
        <taxon>Anthozoa</taxon>
        <taxon>Hexacorallia</taxon>
        <taxon>Actiniaria</taxon>
        <taxon>Edwardsiidae</taxon>
        <taxon>Nematostella</taxon>
    </lineage>
</organism>
<dbReference type="InterPro" id="IPR019734">
    <property type="entry name" value="TPR_rpt"/>
</dbReference>
<dbReference type="InterPro" id="IPR001179">
    <property type="entry name" value="PPIase_FKBP_dom"/>
</dbReference>
<dbReference type="GO" id="GO:0051879">
    <property type="term" value="F:Hsp90 protein binding"/>
    <property type="evidence" value="ECO:0000318"/>
    <property type="project" value="GO_Central"/>
</dbReference>
<dbReference type="GO" id="GO:0034587">
    <property type="term" value="P:piRNA processing"/>
    <property type="evidence" value="ECO:0000318"/>
    <property type="project" value="GO_Central"/>
</dbReference>
<dbReference type="STRING" id="45351.A7RWJ0"/>
<comment type="similarity">
    <text evidence="1">Belongs to the FKBP6 family.</text>
</comment>
<dbReference type="PANTHER" id="PTHR46674">
    <property type="entry name" value="INACTIVE PEPTIDYL-PROLYL CIS-TRANS ISOMERASE FKBP6"/>
    <property type="match status" value="1"/>
</dbReference>
<dbReference type="SUPFAM" id="SSF48452">
    <property type="entry name" value="TPR-like"/>
    <property type="match status" value="1"/>
</dbReference>
<feature type="coiled-coil region" evidence="6">
    <location>
        <begin position="273"/>
        <end position="300"/>
    </location>
</feature>
<evidence type="ECO:0000256" key="7">
    <source>
        <dbReference type="SAM" id="MobiDB-lite"/>
    </source>
</evidence>
<dbReference type="InterPro" id="IPR042282">
    <property type="entry name" value="FKBP6/shu"/>
</dbReference>
<evidence type="ECO:0000259" key="8">
    <source>
        <dbReference type="PROSITE" id="PS50059"/>
    </source>
</evidence>
<dbReference type="GO" id="GO:0007283">
    <property type="term" value="P:spermatogenesis"/>
    <property type="evidence" value="ECO:0000318"/>
    <property type="project" value="GO_Central"/>
</dbReference>
<keyword evidence="6" id="KW-0175">Coiled coil</keyword>
<sequence length="400" mass="45804">MEDPEPVESFEDLMLSSNDGYVPNRYAVNLKEGVDLAQLRRGEGAFFEIDEQNNDFHNSDDEDTGPYFDSEQMFQQLNHEVLGVDDDEDSVNDEENNSKTPFEKMAQGMEDLTGDGGVLKKIIRQGTGPVVPKTATVRFHSNGYKEFCDEPYDSSRFRGKPEQMRLGEGAFPGLDIGVSTMRKGELSRFLFDKEYVFKDLGCEPRVPGATVMWEVELLSFVDHGPEGDLESNFPEGERRKASFEHLMAVANGDRETGNDLYKKKLYHKAFTKYSRATKLLEECRLQNEDEENMMNQVLLKLYSNMSQCALDQNQEARCIKYARKVLFIDPKNPKAFYKMGKAFMKQGEFDKARDNLIKARRYCPGSKDIRDALVTLDNLSHRHFTLLYNTNPKKALIPIH</sequence>
<keyword evidence="4" id="KW-0697">Rotamase</keyword>
<evidence type="ECO:0000256" key="4">
    <source>
        <dbReference type="PROSITE-ProRule" id="PRU00277"/>
    </source>
</evidence>
<feature type="repeat" description="TPR" evidence="5">
    <location>
        <begin position="333"/>
        <end position="366"/>
    </location>
</feature>
<evidence type="ECO:0000256" key="2">
    <source>
        <dbReference type="ARBA" id="ARBA00022737"/>
    </source>
</evidence>
<dbReference type="AlphaFoldDB" id="A7RWJ0"/>
<evidence type="ECO:0000256" key="3">
    <source>
        <dbReference type="ARBA" id="ARBA00022803"/>
    </source>
</evidence>
<accession>A7RWJ0</accession>
<evidence type="ECO:0000256" key="1">
    <source>
        <dbReference type="ARBA" id="ARBA00009648"/>
    </source>
</evidence>
<feature type="compositionally biased region" description="Acidic residues" evidence="7">
    <location>
        <begin position="83"/>
        <end position="95"/>
    </location>
</feature>
<proteinExistence type="inferred from homology"/>
<evidence type="ECO:0000256" key="5">
    <source>
        <dbReference type="PROSITE-ProRule" id="PRU00339"/>
    </source>
</evidence>
<dbReference type="Proteomes" id="UP000001593">
    <property type="component" value="Unassembled WGS sequence"/>
</dbReference>
<dbReference type="PROSITE" id="PS50005">
    <property type="entry name" value="TPR"/>
    <property type="match status" value="1"/>
</dbReference>
<dbReference type="InterPro" id="IPR011990">
    <property type="entry name" value="TPR-like_helical_dom_sf"/>
</dbReference>
<gene>
    <name evidence="9" type="ORF">NEMVEDRAFT_v1g232358</name>
</gene>
<dbReference type="PANTHER" id="PTHR46674:SF1">
    <property type="entry name" value="INACTIVE PEPTIDYL-PROLYL CIS-TRANS ISOMERASE FKBP6"/>
    <property type="match status" value="1"/>
</dbReference>
<dbReference type="PhylomeDB" id="A7RWJ0"/>
<dbReference type="GO" id="GO:0005737">
    <property type="term" value="C:cytoplasm"/>
    <property type="evidence" value="ECO:0000318"/>
    <property type="project" value="GO_Central"/>
</dbReference>
<dbReference type="Gene3D" id="1.25.40.10">
    <property type="entry name" value="Tetratricopeptide repeat domain"/>
    <property type="match status" value="1"/>
</dbReference>
<feature type="domain" description="PPIase FKBP-type" evidence="8">
    <location>
        <begin position="134"/>
        <end position="221"/>
    </location>
</feature>
<feature type="region of interest" description="Disordered" evidence="7">
    <location>
        <begin position="83"/>
        <end position="106"/>
    </location>
</feature>
<dbReference type="Pfam" id="PF00254">
    <property type="entry name" value="FKBP_C"/>
    <property type="match status" value="1"/>
</dbReference>
<dbReference type="GO" id="GO:0003755">
    <property type="term" value="F:peptidyl-prolyl cis-trans isomerase activity"/>
    <property type="evidence" value="ECO:0007669"/>
    <property type="project" value="UniProtKB-KW"/>
</dbReference>
<protein>
    <recommendedName>
        <fullName evidence="4">peptidylprolyl isomerase</fullName>
        <ecNumber evidence="4">5.2.1.8</ecNumber>
    </recommendedName>
</protein>
<dbReference type="HOGENOM" id="CLU_013615_13_2_1"/>
<evidence type="ECO:0000313" key="10">
    <source>
        <dbReference type="Proteomes" id="UP000001593"/>
    </source>
</evidence>
<dbReference type="PROSITE" id="PS50059">
    <property type="entry name" value="FKBP_PPIASE"/>
    <property type="match status" value="1"/>
</dbReference>
<dbReference type="EC" id="5.2.1.8" evidence="4"/>
<dbReference type="eggNOG" id="KOG0543">
    <property type="taxonomic scope" value="Eukaryota"/>
</dbReference>